<protein>
    <submittedName>
        <fullName evidence="2">ATP-dependent RNA helicase</fullName>
    </submittedName>
</protein>
<evidence type="ECO:0000313" key="2">
    <source>
        <dbReference type="WBParaSite" id="ES5_v2.g17874.t1"/>
    </source>
</evidence>
<sequence>MSDDSVIYTDEEADGGENLQCNSMFSSAAVFRTSAVKPALSISSLKITDKDLNKSTSTIPATSARSGFSENKVPSSAAATATTSGTPSSSKTCVYSSTPAPFGTPNVSTTPDISAILDISVASVTPSSSATVAPSTSAATLVYFADKQSRGVKEGSSHKYDSEDVHFAYCHRPIDLYRIECPFNAKLTPSVLIFAHTTMLVESIYQKALELVKDTGVIVRMIAGKTEFISDSYFNIGICSIGRFANHFYPGLNSIKIDLKDLKYVVIDEADKMVLLDEFPPLYYKLKEKADFATLLFSATNNSSVKSFVDPDNHYAFYYGTPNTVATSVRQKFWHVNSRAISQVYGAFREEPIFEPLETDELPHPFDAIYCLLDRDIKKRKLTKRVLIFVKRTAVADFIAQRLTLYGIPAVSVHSGQKPESRQRFLQYFIDGQVQVMVATNLLTRGTDIQVDYVINYDLPLAYSEYIHRCGRTGRNQQTGVAITCVDFKNQEDYSPAVLQQIIFNTKEKLPDFMIEFAQNAQKLRELEKDGKHNFIENQ</sequence>
<evidence type="ECO:0000313" key="1">
    <source>
        <dbReference type="Proteomes" id="UP000887579"/>
    </source>
</evidence>
<dbReference type="WBParaSite" id="ES5_v2.g17874.t1">
    <property type="protein sequence ID" value="ES5_v2.g17874.t1"/>
    <property type="gene ID" value="ES5_v2.g17874"/>
</dbReference>
<proteinExistence type="predicted"/>
<dbReference type="Proteomes" id="UP000887579">
    <property type="component" value="Unplaced"/>
</dbReference>
<accession>A0AC34FKR7</accession>
<name>A0AC34FKR7_9BILA</name>
<organism evidence="1 2">
    <name type="scientific">Panagrolaimus sp. ES5</name>
    <dbReference type="NCBI Taxonomy" id="591445"/>
    <lineage>
        <taxon>Eukaryota</taxon>
        <taxon>Metazoa</taxon>
        <taxon>Ecdysozoa</taxon>
        <taxon>Nematoda</taxon>
        <taxon>Chromadorea</taxon>
        <taxon>Rhabditida</taxon>
        <taxon>Tylenchina</taxon>
        <taxon>Panagrolaimomorpha</taxon>
        <taxon>Panagrolaimoidea</taxon>
        <taxon>Panagrolaimidae</taxon>
        <taxon>Panagrolaimus</taxon>
    </lineage>
</organism>
<reference evidence="2" key="1">
    <citation type="submission" date="2022-11" db="UniProtKB">
        <authorList>
            <consortium name="WormBaseParasite"/>
        </authorList>
    </citation>
    <scope>IDENTIFICATION</scope>
</reference>